<organism evidence="3 4">
    <name type="scientific">Aquincola tertiaricarbonis</name>
    <dbReference type="NCBI Taxonomy" id="391953"/>
    <lineage>
        <taxon>Bacteria</taxon>
        <taxon>Pseudomonadati</taxon>
        <taxon>Pseudomonadota</taxon>
        <taxon>Betaproteobacteria</taxon>
        <taxon>Burkholderiales</taxon>
        <taxon>Sphaerotilaceae</taxon>
        <taxon>Aquincola</taxon>
    </lineage>
</organism>
<name>A0ABY4SE88_AQUTE</name>
<dbReference type="RefSeq" id="WP_250199489.1">
    <property type="nucleotide sequence ID" value="NZ_CP097636.1"/>
</dbReference>
<dbReference type="NCBIfam" id="TIGR02595">
    <property type="entry name" value="PEP_CTERM"/>
    <property type="match status" value="1"/>
</dbReference>
<evidence type="ECO:0000259" key="2">
    <source>
        <dbReference type="Pfam" id="PF07589"/>
    </source>
</evidence>
<evidence type="ECO:0000313" key="4">
    <source>
        <dbReference type="Proteomes" id="UP001056201"/>
    </source>
</evidence>
<accession>A0ABY4SE88</accession>
<feature type="signal peptide" evidence="1">
    <location>
        <begin position="1"/>
        <end position="22"/>
    </location>
</feature>
<dbReference type="InterPro" id="IPR013424">
    <property type="entry name" value="Ice-binding_C"/>
</dbReference>
<keyword evidence="1" id="KW-0732">Signal</keyword>
<keyword evidence="4" id="KW-1185">Reference proteome</keyword>
<protein>
    <submittedName>
        <fullName evidence="3">PEP-CTERM sorting domain-containing protein</fullName>
    </submittedName>
</protein>
<feature type="domain" description="Ice-binding protein C-terminal" evidence="2">
    <location>
        <begin position="182"/>
        <end position="206"/>
    </location>
</feature>
<gene>
    <name evidence="3" type="ORF">MW290_20285</name>
</gene>
<reference evidence="3" key="1">
    <citation type="submission" date="2022-05" db="EMBL/GenBank/DDBJ databases">
        <title>An RpoN-dependent PEP-CTERM gene is involved in floc formation of an Aquincola tertiaricarbonis strain.</title>
        <authorList>
            <person name="Qiu D."/>
            <person name="Xia M."/>
        </authorList>
    </citation>
    <scope>NUCLEOTIDE SEQUENCE</scope>
    <source>
        <strain evidence="3">RN12</strain>
    </source>
</reference>
<dbReference type="Pfam" id="PF07589">
    <property type="entry name" value="PEP-CTERM"/>
    <property type="match status" value="1"/>
</dbReference>
<proteinExistence type="predicted"/>
<evidence type="ECO:0000256" key="1">
    <source>
        <dbReference type="SAM" id="SignalP"/>
    </source>
</evidence>
<sequence>MNRTLVLLAGLAAAATGSLAHAGTVPGLTGWTTVGDVLLNSDGSALITTAAVDSGETPASAHSALLFDALEPALQLAPGALPGDSYEGSGLVLQTQLAAPVRISFNWTLSTDSFDAGYRDRAFLAVDGQLVGELGEVQPFALNGSYSLTLSAGSHSVALGLFDVNSTDLVSRLAISGLTVSPVPEPGTYALMLGGLAGVALVARRRRPSGRG</sequence>
<evidence type="ECO:0000313" key="3">
    <source>
        <dbReference type="EMBL" id="URI11293.1"/>
    </source>
</evidence>
<dbReference type="EMBL" id="CP097636">
    <property type="protein sequence ID" value="URI11293.1"/>
    <property type="molecule type" value="Genomic_DNA"/>
</dbReference>
<feature type="chain" id="PRO_5047233345" evidence="1">
    <location>
        <begin position="23"/>
        <end position="212"/>
    </location>
</feature>
<dbReference type="Proteomes" id="UP001056201">
    <property type="component" value="Chromosome 2"/>
</dbReference>